<reference evidence="4 5" key="1">
    <citation type="submission" date="2020-06" db="EMBL/GenBank/DDBJ databases">
        <title>Mogibacterium timidum strain W9173 genomic sequence.</title>
        <authorList>
            <person name="Wade W.G."/>
            <person name="Johnston C.D."/>
            <person name="Chen T."/>
            <person name="Dewhirst F.E."/>
        </authorList>
    </citation>
    <scope>NUCLEOTIDE SEQUENCE [LARGE SCALE GENOMIC DNA]</scope>
    <source>
        <strain evidence="4 5">W9173</strain>
    </source>
</reference>
<dbReference type="Proteomes" id="UP000526307">
    <property type="component" value="Unassembled WGS sequence"/>
</dbReference>
<keyword evidence="5" id="KW-1185">Reference proteome</keyword>
<evidence type="ECO:0000313" key="5">
    <source>
        <dbReference type="Proteomes" id="UP000526307"/>
    </source>
</evidence>
<protein>
    <submittedName>
        <fullName evidence="4">3-methyl-2-oxobutanoate dehydrogenase subunit beta</fullName>
    </submittedName>
</protein>
<comment type="caution">
    <text evidence="4">The sequence shown here is derived from an EMBL/GenBank/DDBJ whole genome shotgun (WGS) entry which is preliminary data.</text>
</comment>
<evidence type="ECO:0000256" key="1">
    <source>
        <dbReference type="ARBA" id="ARBA00023002"/>
    </source>
</evidence>
<keyword evidence="1" id="KW-0560">Oxidoreductase</keyword>
<gene>
    <name evidence="4" type="ORF">HW270_00505</name>
</gene>
<dbReference type="Gene3D" id="3.40.50.920">
    <property type="match status" value="1"/>
</dbReference>
<dbReference type="InterPro" id="IPR002880">
    <property type="entry name" value="Pyrv_Fd/Flavodoxin_OxRdtase_N"/>
</dbReference>
<dbReference type="PANTHER" id="PTHR43088">
    <property type="entry name" value="SUBUNIT OF PYRUVATE:FLAVODOXIN OXIDOREDUCTASE-RELATED"/>
    <property type="match status" value="1"/>
</dbReference>
<proteinExistence type="predicted"/>
<dbReference type="Pfam" id="PF01855">
    <property type="entry name" value="POR_N"/>
    <property type="match status" value="1"/>
</dbReference>
<feature type="domain" description="Pyruvate:ferredoxin oxidoreductase core" evidence="3">
    <location>
        <begin position="252"/>
        <end position="330"/>
    </location>
</feature>
<dbReference type="SUPFAM" id="SSF52922">
    <property type="entry name" value="TK C-terminal domain-like"/>
    <property type="match status" value="1"/>
</dbReference>
<dbReference type="AlphaFoldDB" id="A0A7Y8VQ38"/>
<dbReference type="PANTHER" id="PTHR43088:SF1">
    <property type="entry name" value="SUBUNIT OF PYRUVATE:FLAVODOXIN OXIDOREDUCTASE"/>
    <property type="match status" value="1"/>
</dbReference>
<dbReference type="Gene3D" id="3.40.50.970">
    <property type="match status" value="1"/>
</dbReference>
<evidence type="ECO:0000259" key="2">
    <source>
        <dbReference type="Pfam" id="PF01855"/>
    </source>
</evidence>
<dbReference type="InterPro" id="IPR052368">
    <property type="entry name" value="2-oxoacid_oxidoreductase"/>
</dbReference>
<name>A0A7Y8VQ38_9FIRM</name>
<evidence type="ECO:0000259" key="3">
    <source>
        <dbReference type="Pfam" id="PF17147"/>
    </source>
</evidence>
<sequence length="366" mass="39973">MSNTGNSVIMKGNEALAEAAIRSGCRFYSGYPITPQTEILEYMSWRMLEVEGEFIQTEDELSGINMIYGASATGARVLTTSAGPGFSLLQEGISYLVAADLPAVIVDVARLGSGLGDIFQSQSDYELATKGNGHGDTIVITLTPASVQETVDFVLLAYDLAEKYRHPVLILSDAAIGQMMEGVVLPEMREHDIDKFDWTVKGCSNNTVGKKITNVSYFCEGAYYGYEKIYADKIKLISENEQRWESVQVEDADIVAVAYGISSRICKEAVQSARKDGVKLGLIRLKTATPFPAKAFEHLSDHCKGILLVEMSISAQLKSDVVVATKGRLPIYAYLSSVDVPESSVTEDIAKKILNDDAEEMLVYEP</sequence>
<feature type="domain" description="Pyruvate flavodoxin/ferredoxin oxidoreductase pyrimidine binding" evidence="2">
    <location>
        <begin position="18"/>
        <end position="189"/>
    </location>
</feature>
<dbReference type="EMBL" id="JABXYR010000001">
    <property type="protein sequence ID" value="NWO22571.1"/>
    <property type="molecule type" value="Genomic_DNA"/>
</dbReference>
<dbReference type="Pfam" id="PF17147">
    <property type="entry name" value="PFOR_II"/>
    <property type="match status" value="1"/>
</dbReference>
<dbReference type="CDD" id="cd07034">
    <property type="entry name" value="TPP_PYR_PFOR_IOR-alpha_like"/>
    <property type="match status" value="1"/>
</dbReference>
<dbReference type="GO" id="GO:0016491">
    <property type="term" value="F:oxidoreductase activity"/>
    <property type="evidence" value="ECO:0007669"/>
    <property type="project" value="UniProtKB-KW"/>
</dbReference>
<dbReference type="InterPro" id="IPR009014">
    <property type="entry name" value="Transketo_C/PFOR_II"/>
</dbReference>
<evidence type="ECO:0000313" key="4">
    <source>
        <dbReference type="EMBL" id="NWO22571.1"/>
    </source>
</evidence>
<dbReference type="InterPro" id="IPR033412">
    <property type="entry name" value="PFOR_II"/>
</dbReference>
<accession>A0A7Y8VQ38</accession>
<dbReference type="RefSeq" id="WP_178978051.1">
    <property type="nucleotide sequence ID" value="NZ_JABXYR010000001.1"/>
</dbReference>
<dbReference type="InterPro" id="IPR029061">
    <property type="entry name" value="THDP-binding"/>
</dbReference>
<dbReference type="SUPFAM" id="SSF52518">
    <property type="entry name" value="Thiamin diphosphate-binding fold (THDP-binding)"/>
    <property type="match status" value="1"/>
</dbReference>
<organism evidence="4 5">
    <name type="scientific">Mogibacterium timidum</name>
    <dbReference type="NCBI Taxonomy" id="35519"/>
    <lineage>
        <taxon>Bacteria</taxon>
        <taxon>Bacillati</taxon>
        <taxon>Bacillota</taxon>
        <taxon>Clostridia</taxon>
        <taxon>Peptostreptococcales</taxon>
        <taxon>Anaerovoracaceae</taxon>
        <taxon>Mogibacterium</taxon>
    </lineage>
</organism>